<sequence length="73" mass="7918">EGEAHENNFSPHNNSGPIVAVDLHSSGLSSAPENNNETQGRGGDVNSEKYVDPDAEFQEPEENQDFDERSTAC</sequence>
<evidence type="ECO:0000313" key="2">
    <source>
        <dbReference type="EMBL" id="KGK32522.1"/>
    </source>
</evidence>
<evidence type="ECO:0000313" key="3">
    <source>
        <dbReference type="Proteomes" id="UP000029867"/>
    </source>
</evidence>
<gene>
    <name evidence="2" type="ORF">JL09_g6871</name>
</gene>
<dbReference type="Proteomes" id="UP000029867">
    <property type="component" value="Unassembled WGS sequence"/>
</dbReference>
<feature type="non-terminal residue" evidence="2">
    <location>
        <position position="73"/>
    </location>
</feature>
<dbReference type="HOGENOM" id="CLU_201505_0_0_1"/>
<comment type="caution">
    <text evidence="2">The sequence shown here is derived from an EMBL/GenBank/DDBJ whole genome shotgun (WGS) entry which is preliminary data.</text>
</comment>
<dbReference type="EMBL" id="JQFK01002157">
    <property type="protein sequence ID" value="KGK32522.1"/>
    <property type="molecule type" value="Genomic_DNA"/>
</dbReference>
<evidence type="ECO:0000256" key="1">
    <source>
        <dbReference type="SAM" id="MobiDB-lite"/>
    </source>
</evidence>
<accession>A0A099NKS8</accession>
<dbReference type="VEuPathDB" id="FungiDB:C5L36_0A02890"/>
<reference evidence="3" key="1">
    <citation type="journal article" date="2014" name="Microb. Cell Fact.">
        <title>Exploiting Issatchenkia orientalis SD108 for succinic acid production.</title>
        <authorList>
            <person name="Xiao H."/>
            <person name="Shao Z."/>
            <person name="Jiang Y."/>
            <person name="Dole S."/>
            <person name="Zhao H."/>
        </authorList>
    </citation>
    <scope>NUCLEOTIDE SEQUENCE [LARGE SCALE GENOMIC DNA]</scope>
    <source>
        <strain evidence="3">SD108</strain>
    </source>
</reference>
<organism evidence="2 3">
    <name type="scientific">Pichia kudriavzevii</name>
    <name type="common">Yeast</name>
    <name type="synonym">Issatchenkia orientalis</name>
    <dbReference type="NCBI Taxonomy" id="4909"/>
    <lineage>
        <taxon>Eukaryota</taxon>
        <taxon>Fungi</taxon>
        <taxon>Dikarya</taxon>
        <taxon>Ascomycota</taxon>
        <taxon>Saccharomycotina</taxon>
        <taxon>Pichiomycetes</taxon>
        <taxon>Pichiales</taxon>
        <taxon>Pichiaceae</taxon>
        <taxon>Pichia</taxon>
    </lineage>
</organism>
<protein>
    <submittedName>
        <fullName evidence="2">Uncharacterized protein</fullName>
    </submittedName>
</protein>
<feature type="compositionally biased region" description="Polar residues" evidence="1">
    <location>
        <begin position="7"/>
        <end position="16"/>
    </location>
</feature>
<feature type="compositionally biased region" description="Polar residues" evidence="1">
    <location>
        <begin position="26"/>
        <end position="39"/>
    </location>
</feature>
<feature type="compositionally biased region" description="Acidic residues" evidence="1">
    <location>
        <begin position="53"/>
        <end position="65"/>
    </location>
</feature>
<feature type="non-terminal residue" evidence="2">
    <location>
        <position position="1"/>
    </location>
</feature>
<name>A0A099NKS8_PICKU</name>
<proteinExistence type="predicted"/>
<feature type="region of interest" description="Disordered" evidence="1">
    <location>
        <begin position="1"/>
        <end position="73"/>
    </location>
</feature>
<dbReference type="AlphaFoldDB" id="A0A099NKS8"/>